<sequence>MSDLPRKRRKLDLVLDTNNFTDPCERCQDLARLYTRDGWLAKKNYCFVMEVRESRQTLETSPCPVCRLLSTLKTDDSLTFLHALSARWLLSRLKSSQRQLYRRFNDTVVIRIDSEKNGKKIRDGKSMGHLMAMQSISELPYSILPFRSEAKTIEFDQIESWLNHCEKSHGNACQPQDADQIQPLMVIDCNLYDPGEPPKLVSISRNEKYAALSYVWGVYKNSKLAAPVVKDSIQVAKRLGCRYLWVDRHCIGQDESDEFKNKEFKKMDKIYSQAQFTIIAAAGTDSRDGLAGVTGPRQEPKSTQAKEIQFRYLGTPPKEKIQSTKWAERGWTYQEGLLSRRRIFFTDEQVIFQCNNMTCLESLRIPMER</sequence>
<proteinExistence type="predicted"/>
<evidence type="ECO:0000313" key="3">
    <source>
        <dbReference type="Proteomes" id="UP000567885"/>
    </source>
</evidence>
<dbReference type="PANTHER" id="PTHR33112">
    <property type="entry name" value="DOMAIN PROTEIN, PUTATIVE-RELATED"/>
    <property type="match status" value="1"/>
</dbReference>
<gene>
    <name evidence="2" type="ORF">FHETE_6909</name>
</gene>
<protein>
    <recommendedName>
        <fullName evidence="1">Heterokaryon incompatibility domain-containing protein</fullName>
    </recommendedName>
</protein>
<keyword evidence="3" id="KW-1185">Reference proteome</keyword>
<accession>A0A8H5T351</accession>
<evidence type="ECO:0000313" key="2">
    <source>
        <dbReference type="EMBL" id="KAF5664794.1"/>
    </source>
</evidence>
<organism evidence="2 3">
    <name type="scientific">Fusarium heterosporum</name>
    <dbReference type="NCBI Taxonomy" id="42747"/>
    <lineage>
        <taxon>Eukaryota</taxon>
        <taxon>Fungi</taxon>
        <taxon>Dikarya</taxon>
        <taxon>Ascomycota</taxon>
        <taxon>Pezizomycotina</taxon>
        <taxon>Sordariomycetes</taxon>
        <taxon>Hypocreomycetidae</taxon>
        <taxon>Hypocreales</taxon>
        <taxon>Nectriaceae</taxon>
        <taxon>Fusarium</taxon>
        <taxon>Fusarium heterosporum species complex</taxon>
    </lineage>
</organism>
<name>A0A8H5T351_FUSHE</name>
<dbReference type="Pfam" id="PF06985">
    <property type="entry name" value="HET"/>
    <property type="match status" value="1"/>
</dbReference>
<dbReference type="AlphaFoldDB" id="A0A8H5T351"/>
<dbReference type="Proteomes" id="UP000567885">
    <property type="component" value="Unassembled WGS sequence"/>
</dbReference>
<dbReference type="EMBL" id="JAAGWQ010000131">
    <property type="protein sequence ID" value="KAF5664794.1"/>
    <property type="molecule type" value="Genomic_DNA"/>
</dbReference>
<dbReference type="OrthoDB" id="5428863at2759"/>
<feature type="domain" description="Heterokaryon incompatibility" evidence="1">
    <location>
        <begin position="209"/>
        <end position="335"/>
    </location>
</feature>
<dbReference type="PANTHER" id="PTHR33112:SF1">
    <property type="entry name" value="HETEROKARYON INCOMPATIBILITY DOMAIN-CONTAINING PROTEIN"/>
    <property type="match status" value="1"/>
</dbReference>
<comment type="caution">
    <text evidence="2">The sequence shown here is derived from an EMBL/GenBank/DDBJ whole genome shotgun (WGS) entry which is preliminary data.</text>
</comment>
<evidence type="ECO:0000259" key="1">
    <source>
        <dbReference type="Pfam" id="PF06985"/>
    </source>
</evidence>
<dbReference type="InterPro" id="IPR010730">
    <property type="entry name" value="HET"/>
</dbReference>
<reference evidence="2 3" key="1">
    <citation type="submission" date="2020-05" db="EMBL/GenBank/DDBJ databases">
        <title>Identification and distribution of gene clusters putatively required for synthesis of sphingolipid metabolism inhibitors in phylogenetically diverse species of the filamentous fungus Fusarium.</title>
        <authorList>
            <person name="Kim H.-S."/>
            <person name="Busman M."/>
            <person name="Brown D.W."/>
            <person name="Divon H."/>
            <person name="Uhlig S."/>
            <person name="Proctor R.H."/>
        </authorList>
    </citation>
    <scope>NUCLEOTIDE SEQUENCE [LARGE SCALE GENOMIC DNA]</scope>
    <source>
        <strain evidence="2 3">NRRL 20693</strain>
    </source>
</reference>